<proteinExistence type="predicted"/>
<dbReference type="eggNOG" id="ENOG502ZN31">
    <property type="taxonomic scope" value="Bacteria"/>
</dbReference>
<dbReference type="KEGG" id="sus:Acid_2588"/>
<reference evidence="1" key="1">
    <citation type="submission" date="2006-10" db="EMBL/GenBank/DDBJ databases">
        <title>Complete sequence of Solibacter usitatus Ellin6076.</title>
        <authorList>
            <consortium name="US DOE Joint Genome Institute"/>
            <person name="Copeland A."/>
            <person name="Lucas S."/>
            <person name="Lapidus A."/>
            <person name="Barry K."/>
            <person name="Detter J.C."/>
            <person name="Glavina del Rio T."/>
            <person name="Hammon N."/>
            <person name="Israni S."/>
            <person name="Dalin E."/>
            <person name="Tice H."/>
            <person name="Pitluck S."/>
            <person name="Thompson L.S."/>
            <person name="Brettin T."/>
            <person name="Bruce D."/>
            <person name="Han C."/>
            <person name="Tapia R."/>
            <person name="Gilna P."/>
            <person name="Schmutz J."/>
            <person name="Larimer F."/>
            <person name="Land M."/>
            <person name="Hauser L."/>
            <person name="Kyrpides N."/>
            <person name="Mikhailova N."/>
            <person name="Janssen P.H."/>
            <person name="Kuske C.R."/>
            <person name="Richardson P."/>
        </authorList>
    </citation>
    <scope>NUCLEOTIDE SEQUENCE</scope>
    <source>
        <strain evidence="1">Ellin6076</strain>
    </source>
</reference>
<sequence length="224" mass="24057">MSMEHHKALATKASERYLLGEMSEPERFEFEAHYFDCEACADDVRTGAALARGIKAVCAEDAALRPQTTVVRDPPRPGWFAWLSFPVLAPSALALAFACVAAWQYFVVMPGLRWAGGTQALTPIVLRAAARGEEQAIELRKDQPVSMLSLDVNAASPGAPLRYDVDGPGGGTRLSGTTQAPPAASPLIVMLPNAAIRESGAWVLILRTPQGAELARYPFSVHTN</sequence>
<name>Q024J9_SOLUE</name>
<dbReference type="EMBL" id="CP000473">
    <property type="protein sequence ID" value="ABJ83577.1"/>
    <property type="molecule type" value="Genomic_DNA"/>
</dbReference>
<evidence type="ECO:0000313" key="1">
    <source>
        <dbReference type="EMBL" id="ABJ83577.1"/>
    </source>
</evidence>
<protein>
    <submittedName>
        <fullName evidence="1">Uncharacterized protein</fullName>
    </submittedName>
</protein>
<dbReference type="AlphaFoldDB" id="Q024J9"/>
<dbReference type="Gene3D" id="1.10.10.1320">
    <property type="entry name" value="Anti-sigma factor, zinc-finger domain"/>
    <property type="match status" value="1"/>
</dbReference>
<dbReference type="STRING" id="234267.Acid_2588"/>
<gene>
    <name evidence="1" type="ordered locus">Acid_2588</name>
</gene>
<accession>Q024J9</accession>
<dbReference type="InterPro" id="IPR041916">
    <property type="entry name" value="Anti_sigma_zinc_sf"/>
</dbReference>
<organism evidence="1">
    <name type="scientific">Solibacter usitatus (strain Ellin6076)</name>
    <dbReference type="NCBI Taxonomy" id="234267"/>
    <lineage>
        <taxon>Bacteria</taxon>
        <taxon>Pseudomonadati</taxon>
        <taxon>Acidobacteriota</taxon>
        <taxon>Terriglobia</taxon>
        <taxon>Bryobacterales</taxon>
        <taxon>Solibacteraceae</taxon>
        <taxon>Candidatus Solibacter</taxon>
    </lineage>
</organism>
<dbReference type="HOGENOM" id="CLU_1234345_0_0_0"/>
<dbReference type="InParanoid" id="Q024J9"/>